<dbReference type="GO" id="GO:0005783">
    <property type="term" value="C:endoplasmic reticulum"/>
    <property type="evidence" value="ECO:0007669"/>
    <property type="project" value="TreeGrafter"/>
</dbReference>
<proteinExistence type="predicted"/>
<evidence type="ECO:0000259" key="1">
    <source>
        <dbReference type="Pfam" id="PF00085"/>
    </source>
</evidence>
<dbReference type="Proteomes" id="UP000678393">
    <property type="component" value="Unassembled WGS sequence"/>
</dbReference>
<comment type="caution">
    <text evidence="2">The sequence shown here is derived from an EMBL/GenBank/DDBJ whole genome shotgun (WGS) entry which is preliminary data.</text>
</comment>
<dbReference type="PANTHER" id="PTHR45672">
    <property type="entry name" value="PROTEIN DISULFIDE-ISOMERASE C17H9.14C-RELATED"/>
    <property type="match status" value="1"/>
</dbReference>
<dbReference type="EMBL" id="CAJHNH020000408">
    <property type="protein sequence ID" value="CAG5117452.1"/>
    <property type="molecule type" value="Genomic_DNA"/>
</dbReference>
<dbReference type="Gene3D" id="3.40.30.10">
    <property type="entry name" value="Glutaredoxin"/>
    <property type="match status" value="1"/>
</dbReference>
<keyword evidence="3" id="KW-1185">Reference proteome</keyword>
<dbReference type="PANTHER" id="PTHR45672:SF2">
    <property type="entry name" value="PROTEIN DISULFIDE-ISOMERASE A5"/>
    <property type="match status" value="1"/>
</dbReference>
<dbReference type="InterPro" id="IPR013766">
    <property type="entry name" value="Thioredoxin_domain"/>
</dbReference>
<dbReference type="InterPro" id="IPR036249">
    <property type="entry name" value="Thioredoxin-like_sf"/>
</dbReference>
<dbReference type="GO" id="GO:0003756">
    <property type="term" value="F:protein disulfide isomerase activity"/>
    <property type="evidence" value="ECO:0007669"/>
    <property type="project" value="TreeGrafter"/>
</dbReference>
<protein>
    <recommendedName>
        <fullName evidence="1">Thioredoxin domain-containing protein</fullName>
    </recommendedName>
</protein>
<dbReference type="SUPFAM" id="SSF52833">
    <property type="entry name" value="Thioredoxin-like"/>
    <property type="match status" value="1"/>
</dbReference>
<organism evidence="2 3">
    <name type="scientific">Candidula unifasciata</name>
    <dbReference type="NCBI Taxonomy" id="100452"/>
    <lineage>
        <taxon>Eukaryota</taxon>
        <taxon>Metazoa</taxon>
        <taxon>Spiralia</taxon>
        <taxon>Lophotrochozoa</taxon>
        <taxon>Mollusca</taxon>
        <taxon>Gastropoda</taxon>
        <taxon>Heterobranchia</taxon>
        <taxon>Euthyneura</taxon>
        <taxon>Panpulmonata</taxon>
        <taxon>Eupulmonata</taxon>
        <taxon>Stylommatophora</taxon>
        <taxon>Helicina</taxon>
        <taxon>Helicoidea</taxon>
        <taxon>Geomitridae</taxon>
        <taxon>Candidula</taxon>
    </lineage>
</organism>
<dbReference type="OrthoDB" id="427280at2759"/>
<reference evidence="2" key="1">
    <citation type="submission" date="2021-04" db="EMBL/GenBank/DDBJ databases">
        <authorList>
            <consortium name="Molecular Ecology Group"/>
        </authorList>
    </citation>
    <scope>NUCLEOTIDE SEQUENCE</scope>
</reference>
<sequence length="141" mass="16213">MSQKRRDKKDKKGKKDSFIGSKSVKILKQEIFDHYLSGQDVALVMFYDPKNAQSQLAKPHFVKAASIVKKQNVGFAAVNCALEGKLCQEEEIRDLPTLKLYSRGRYLRMQNPMSDYNQLLKIIDSMPILPPKPVRNIQFKI</sequence>
<name>A0A8S3YPH6_9EUPU</name>
<evidence type="ECO:0000313" key="2">
    <source>
        <dbReference type="EMBL" id="CAG5117452.1"/>
    </source>
</evidence>
<dbReference type="GO" id="GO:0006457">
    <property type="term" value="P:protein folding"/>
    <property type="evidence" value="ECO:0007669"/>
    <property type="project" value="TreeGrafter"/>
</dbReference>
<evidence type="ECO:0000313" key="3">
    <source>
        <dbReference type="Proteomes" id="UP000678393"/>
    </source>
</evidence>
<dbReference type="Pfam" id="PF00085">
    <property type="entry name" value="Thioredoxin"/>
    <property type="match status" value="1"/>
</dbReference>
<feature type="domain" description="Thioredoxin" evidence="1">
    <location>
        <begin position="24"/>
        <end position="124"/>
    </location>
</feature>
<accession>A0A8S3YPH6</accession>
<gene>
    <name evidence="2" type="ORF">CUNI_LOCUS3010</name>
</gene>
<dbReference type="CDD" id="cd02961">
    <property type="entry name" value="PDI_a_family"/>
    <property type="match status" value="1"/>
</dbReference>
<dbReference type="InterPro" id="IPR051063">
    <property type="entry name" value="PDI"/>
</dbReference>
<dbReference type="AlphaFoldDB" id="A0A8S3YPH6"/>